<gene>
    <name evidence="2" type="primary">eutH</name>
    <name evidence="2" type="ORF">JK636_10575</name>
</gene>
<keyword evidence="1" id="KW-0812">Transmembrane</keyword>
<keyword evidence="1" id="KW-1133">Transmembrane helix</keyword>
<accession>A0ABS1TE02</accession>
<comment type="caution">
    <text evidence="2">The sequence shown here is derived from an EMBL/GenBank/DDBJ whole genome shotgun (WGS) entry which is preliminary data.</text>
</comment>
<feature type="transmembrane region" description="Helical" evidence="1">
    <location>
        <begin position="43"/>
        <end position="61"/>
    </location>
</feature>
<feature type="transmembrane region" description="Helical" evidence="1">
    <location>
        <begin position="168"/>
        <end position="186"/>
    </location>
</feature>
<dbReference type="PANTHER" id="PTHR40089:SF1">
    <property type="entry name" value="ETHANOLAMINE PERMEASE EUTH-RELATED"/>
    <property type="match status" value="1"/>
</dbReference>
<evidence type="ECO:0000313" key="3">
    <source>
        <dbReference type="Proteomes" id="UP000632377"/>
    </source>
</evidence>
<feature type="transmembrane region" description="Helical" evidence="1">
    <location>
        <begin position="106"/>
        <end position="129"/>
    </location>
</feature>
<feature type="transmembrane region" description="Helical" evidence="1">
    <location>
        <begin position="141"/>
        <end position="162"/>
    </location>
</feature>
<feature type="transmembrane region" description="Helical" evidence="1">
    <location>
        <begin position="330"/>
        <end position="353"/>
    </location>
</feature>
<organism evidence="2 3">
    <name type="scientific">Clostridium rhizosphaerae</name>
    <dbReference type="NCBI Taxonomy" id="2803861"/>
    <lineage>
        <taxon>Bacteria</taxon>
        <taxon>Bacillati</taxon>
        <taxon>Bacillota</taxon>
        <taxon>Clostridia</taxon>
        <taxon>Eubacteriales</taxon>
        <taxon>Clostridiaceae</taxon>
        <taxon>Clostridium</taxon>
    </lineage>
</organism>
<dbReference type="Proteomes" id="UP000632377">
    <property type="component" value="Unassembled WGS sequence"/>
</dbReference>
<proteinExistence type="predicted"/>
<feature type="transmembrane region" description="Helical" evidence="1">
    <location>
        <begin position="234"/>
        <end position="252"/>
    </location>
</feature>
<evidence type="ECO:0000256" key="1">
    <source>
        <dbReference type="SAM" id="Phobius"/>
    </source>
</evidence>
<dbReference type="EMBL" id="JAESWC010000004">
    <property type="protein sequence ID" value="MBL4936203.1"/>
    <property type="molecule type" value="Genomic_DNA"/>
</dbReference>
<dbReference type="PANTHER" id="PTHR40089">
    <property type="entry name" value="ETHANOLAMINE UTILIZATION PROTEIN EUTH"/>
    <property type="match status" value="1"/>
</dbReference>
<dbReference type="NCBIfam" id="NF011667">
    <property type="entry name" value="PRK15086.1-3"/>
    <property type="match status" value="1"/>
</dbReference>
<keyword evidence="1" id="KW-0472">Membrane</keyword>
<name>A0ABS1TE02_9CLOT</name>
<dbReference type="Pfam" id="PF04346">
    <property type="entry name" value="EutH"/>
    <property type="match status" value="1"/>
</dbReference>
<feature type="transmembrane region" description="Helical" evidence="1">
    <location>
        <begin position="303"/>
        <end position="324"/>
    </location>
</feature>
<reference evidence="2 3" key="1">
    <citation type="submission" date="2021-01" db="EMBL/GenBank/DDBJ databases">
        <title>Genome public.</title>
        <authorList>
            <person name="Liu C."/>
            <person name="Sun Q."/>
        </authorList>
    </citation>
    <scope>NUCLEOTIDE SEQUENCE [LARGE SCALE GENOMIC DNA]</scope>
    <source>
        <strain evidence="2 3">YIM B02515</strain>
    </source>
</reference>
<feature type="transmembrane region" description="Helical" evidence="1">
    <location>
        <begin position="6"/>
        <end position="23"/>
    </location>
</feature>
<protein>
    <submittedName>
        <fullName evidence="2">Ethanolamine utilization protein EutH</fullName>
    </submittedName>
</protein>
<feature type="transmembrane region" description="Helical" evidence="1">
    <location>
        <begin position="198"/>
        <end position="222"/>
    </location>
</feature>
<evidence type="ECO:0000313" key="2">
    <source>
        <dbReference type="EMBL" id="MBL4936203.1"/>
    </source>
</evidence>
<keyword evidence="3" id="KW-1185">Reference proteome</keyword>
<dbReference type="RefSeq" id="WP_202748891.1">
    <property type="nucleotide sequence ID" value="NZ_JAESWC010000004.1"/>
</dbReference>
<dbReference type="PIRSF" id="PIRSF019466">
    <property type="entry name" value="EutH"/>
    <property type="match status" value="1"/>
</dbReference>
<dbReference type="InterPro" id="IPR007441">
    <property type="entry name" value="EutH"/>
</dbReference>
<sequence length="370" mass="40085">MISKILIYVIGVFFIIGAIDYMFGNPLRLGYKFEEGIKTMGTLALGIIGIYSLSPLLLKLFSPVSQFVWRTFSLDPSIIPGSVFAVDMGAYELCKNISFNSELGRFMGIIVGSTLGAAFSFTIPIAFSITEDEDKEFIAKGIMIGIITIPAGCIAAGIWLGIDLTLLLWNMTPIVLISLLLGILILKAPGIIIKVFRYFGRLIIGLSVLGLIFQGIYLIYGFKVLSSIISFEDSTALVGKITIILGGAYPMLEVINRMLRVPLNKLGERFGLTSSEITAMIGNLASNLLVFGNLKHMNEKGKVMCTAFAVSGAFIFGGQLAYIASVEAKLIGAFFICKSVSGILSLLLSNFIIEKENQQINIGEVMGYGD</sequence>